<reference evidence="2" key="1">
    <citation type="submission" date="2018-10" db="EMBL/GenBank/DDBJ databases">
        <title>Effector identification in a new, highly contiguous assembly of the strawberry crown rot pathogen Phytophthora cactorum.</title>
        <authorList>
            <person name="Armitage A.D."/>
            <person name="Nellist C.F."/>
            <person name="Bates H."/>
            <person name="Vickerstaff R.J."/>
            <person name="Harrison R.J."/>
        </authorList>
    </citation>
    <scope>NUCLEOTIDE SEQUENCE</scope>
    <source>
        <strain evidence="2">4040</strain>
    </source>
</reference>
<proteinExistence type="predicted"/>
<dbReference type="AlphaFoldDB" id="A0A8T1C783"/>
<comment type="caution">
    <text evidence="2">The sequence shown here is derived from an EMBL/GenBank/DDBJ whole genome shotgun (WGS) entry which is preliminary data.</text>
</comment>
<evidence type="ECO:0000313" key="3">
    <source>
        <dbReference type="Proteomes" id="UP000736787"/>
    </source>
</evidence>
<organism evidence="2 3">
    <name type="scientific">Phytophthora cactorum</name>
    <dbReference type="NCBI Taxonomy" id="29920"/>
    <lineage>
        <taxon>Eukaryota</taxon>
        <taxon>Sar</taxon>
        <taxon>Stramenopiles</taxon>
        <taxon>Oomycota</taxon>
        <taxon>Peronosporomycetes</taxon>
        <taxon>Peronosporales</taxon>
        <taxon>Peronosporaceae</taxon>
        <taxon>Phytophthora</taxon>
    </lineage>
</organism>
<sequence length="53" mass="6300">MWQQLHSTAINDSACRSQRYSIVGHHEDPILARPEDFENMSSGDCRMRRSWHR</sequence>
<gene>
    <name evidence="2" type="ORF">PC117_g17073</name>
</gene>
<accession>A0A8T1C783</accession>
<dbReference type="EMBL" id="RCMK01000628">
    <property type="protein sequence ID" value="KAG2918472.1"/>
    <property type="molecule type" value="Genomic_DNA"/>
</dbReference>
<dbReference type="Proteomes" id="UP000736787">
    <property type="component" value="Unassembled WGS sequence"/>
</dbReference>
<evidence type="ECO:0000256" key="1">
    <source>
        <dbReference type="SAM" id="MobiDB-lite"/>
    </source>
</evidence>
<protein>
    <submittedName>
        <fullName evidence="2">Uncharacterized protein</fullName>
    </submittedName>
</protein>
<name>A0A8T1C783_9STRA</name>
<evidence type="ECO:0000313" key="2">
    <source>
        <dbReference type="EMBL" id="KAG2918472.1"/>
    </source>
</evidence>
<feature type="region of interest" description="Disordered" evidence="1">
    <location>
        <begin position="34"/>
        <end position="53"/>
    </location>
</feature>